<keyword evidence="2" id="KW-1185">Reference proteome</keyword>
<evidence type="ECO:0000313" key="1">
    <source>
        <dbReference type="EMBL" id="SEF34779.1"/>
    </source>
</evidence>
<dbReference type="Proteomes" id="UP000198878">
    <property type="component" value="Unassembled WGS sequence"/>
</dbReference>
<gene>
    <name evidence="1" type="ORF">SAMN05421837_107565</name>
</gene>
<accession>A0A1H5R8Y8</accession>
<name>A0A1H5R8Y8_9PSEU</name>
<reference evidence="2" key="1">
    <citation type="submission" date="2016-10" db="EMBL/GenBank/DDBJ databases">
        <authorList>
            <person name="Varghese N."/>
            <person name="Submissions S."/>
        </authorList>
    </citation>
    <scope>NUCLEOTIDE SEQUENCE [LARGE SCALE GENOMIC DNA]</scope>
    <source>
        <strain evidence="2">DSM 44654</strain>
    </source>
</reference>
<organism evidence="1 2">
    <name type="scientific">Amycolatopsis pretoriensis</name>
    <dbReference type="NCBI Taxonomy" id="218821"/>
    <lineage>
        <taxon>Bacteria</taxon>
        <taxon>Bacillati</taxon>
        <taxon>Actinomycetota</taxon>
        <taxon>Actinomycetes</taxon>
        <taxon>Pseudonocardiales</taxon>
        <taxon>Pseudonocardiaceae</taxon>
        <taxon>Amycolatopsis</taxon>
    </lineage>
</organism>
<dbReference type="AlphaFoldDB" id="A0A1H5R8Y8"/>
<sequence>MTDFMSDQPAVRWGEGWRTKIQDGLNAAMAFIPAISMSYFYQ</sequence>
<proteinExistence type="predicted"/>
<protein>
    <submittedName>
        <fullName evidence="1">Uncharacterized protein</fullName>
    </submittedName>
</protein>
<dbReference type="RefSeq" id="WP_279627562.1">
    <property type="nucleotide sequence ID" value="NZ_FNUJ01000007.1"/>
</dbReference>
<evidence type="ECO:0000313" key="2">
    <source>
        <dbReference type="Proteomes" id="UP000198878"/>
    </source>
</evidence>
<dbReference type="EMBL" id="FNUJ01000007">
    <property type="protein sequence ID" value="SEF34779.1"/>
    <property type="molecule type" value="Genomic_DNA"/>
</dbReference>